<sequence length="143" mass="16255">MNNLLTDILLVTVVLLASCKNDINSLQTGCTGLEPSKNILGTWQYTSRFTSNKRHQFSGTISFNRDSSISDPDSLLGFSYGLMPVIKKYYNVTDDMLKIYQVTKIDTLLMEGKMELYECNKMIYSGWPNSSIPDYNLKLTLTR</sequence>
<protein>
    <submittedName>
        <fullName evidence="1">Uncharacterized protein</fullName>
    </submittedName>
</protein>
<reference evidence="1" key="1">
    <citation type="submission" date="2020-09" db="EMBL/GenBank/DDBJ databases">
        <authorList>
            <person name="Kim M.K."/>
        </authorList>
    </citation>
    <scope>NUCLEOTIDE SEQUENCE</scope>
    <source>
        <strain evidence="1">BT702</strain>
    </source>
</reference>
<keyword evidence="2" id="KW-1185">Reference proteome</keyword>
<dbReference type="EMBL" id="JACWZY010000051">
    <property type="protein sequence ID" value="MBD2705318.1"/>
    <property type="molecule type" value="Genomic_DNA"/>
</dbReference>
<proteinExistence type="predicted"/>
<dbReference type="RefSeq" id="WP_190892612.1">
    <property type="nucleotide sequence ID" value="NZ_JACWZY010000051.1"/>
</dbReference>
<dbReference type="AlphaFoldDB" id="A0A927AVQ1"/>
<name>A0A927AVQ1_9BACT</name>
<gene>
    <name evidence="1" type="ORF">IC229_32165</name>
</gene>
<comment type="caution">
    <text evidence="1">The sequence shown here is derived from an EMBL/GenBank/DDBJ whole genome shotgun (WGS) entry which is preliminary data.</text>
</comment>
<evidence type="ECO:0000313" key="2">
    <source>
        <dbReference type="Proteomes" id="UP000598820"/>
    </source>
</evidence>
<accession>A0A927AVQ1</accession>
<evidence type="ECO:0000313" key="1">
    <source>
        <dbReference type="EMBL" id="MBD2705318.1"/>
    </source>
</evidence>
<dbReference type="Proteomes" id="UP000598820">
    <property type="component" value="Unassembled WGS sequence"/>
</dbReference>
<organism evidence="1 2">
    <name type="scientific">Spirosoma profusum</name>
    <dbReference type="NCBI Taxonomy" id="2771354"/>
    <lineage>
        <taxon>Bacteria</taxon>
        <taxon>Pseudomonadati</taxon>
        <taxon>Bacteroidota</taxon>
        <taxon>Cytophagia</taxon>
        <taxon>Cytophagales</taxon>
        <taxon>Cytophagaceae</taxon>
        <taxon>Spirosoma</taxon>
    </lineage>
</organism>